<keyword evidence="3" id="KW-1185">Reference proteome</keyword>
<evidence type="ECO:0000313" key="3">
    <source>
        <dbReference type="Proteomes" id="UP000008204"/>
    </source>
</evidence>
<reference evidence="3" key="1">
    <citation type="journal article" date="2011" name="MBio">
        <title>Novel metabolic attributes of the genus Cyanothece, comprising a group of unicellular nitrogen-fixing Cyanobacteria.</title>
        <authorList>
            <person name="Bandyopadhyay A."/>
            <person name="Elvitigala T."/>
            <person name="Welsh E."/>
            <person name="Stockel J."/>
            <person name="Liberton M."/>
            <person name="Min H."/>
            <person name="Sherman L.A."/>
            <person name="Pakrasi H.B."/>
        </authorList>
    </citation>
    <scope>NUCLEOTIDE SEQUENCE [LARGE SCALE GENOMIC DNA]</scope>
    <source>
        <strain evidence="3">PCC 8801</strain>
    </source>
</reference>
<feature type="domain" description="Integrase catalytic" evidence="1">
    <location>
        <begin position="513"/>
        <end position="707"/>
    </location>
</feature>
<proteinExistence type="predicted"/>
<dbReference type="Pfam" id="PF09299">
    <property type="entry name" value="Mu-transpos_C"/>
    <property type="match status" value="1"/>
</dbReference>
<evidence type="ECO:0000259" key="1">
    <source>
        <dbReference type="PROSITE" id="PS50994"/>
    </source>
</evidence>
<dbReference type="PROSITE" id="PS50994">
    <property type="entry name" value="INTEGRASE"/>
    <property type="match status" value="1"/>
</dbReference>
<dbReference type="GO" id="GO:0003676">
    <property type="term" value="F:nucleic acid binding"/>
    <property type="evidence" value="ECO:0007669"/>
    <property type="project" value="InterPro"/>
</dbReference>
<dbReference type="SUPFAM" id="SSF53098">
    <property type="entry name" value="Ribonuclease H-like"/>
    <property type="match status" value="1"/>
</dbReference>
<protein>
    <submittedName>
        <fullName evidence="2">Integrase catalytic region</fullName>
    </submittedName>
</protein>
<dbReference type="InterPro" id="IPR001584">
    <property type="entry name" value="Integrase_cat-core"/>
</dbReference>
<accession>B7JW21</accession>
<evidence type="ECO:0000313" key="2">
    <source>
        <dbReference type="EMBL" id="ACK65710.1"/>
    </source>
</evidence>
<dbReference type="Gene3D" id="3.30.420.10">
    <property type="entry name" value="Ribonuclease H-like superfamily/Ribonuclease H"/>
    <property type="match status" value="1"/>
</dbReference>
<dbReference type="STRING" id="41431.PCC8801_1659"/>
<dbReference type="RefSeq" id="WP_012594983.1">
    <property type="nucleotide sequence ID" value="NC_011726.1"/>
</dbReference>
<dbReference type="AlphaFoldDB" id="B7JW21"/>
<dbReference type="eggNOG" id="COG2801">
    <property type="taxonomic scope" value="Bacteria"/>
</dbReference>
<sequence>MLSDTEFQTWCDGMQLSQRQRELITQVRTSPPIRKVKGSARNVHGRYPSKKMGTTIQFESHTVELPALCEFYEYDDSVLEYWDQPYKFTIKCAPEGRQATTITHYPDFLVLRKNSCGFEEWKKETKLEKLSEKQPYRYQKQEGIWIDTIVGEYLENLGYYYCVRSDREIDWVKYRNQKYLQSYKHGYLDQQYIIDTAVEEELKDIINHNPGIDLTTLLNKAQNATIDDINTLIALEKVYVDLSVVPIEEQLDKVHLFRDKATAEAYITATHNYSEPITGSVQIVNLKVGSSFLLDGKSLTIDHVGDSKIILKGEQGIIRWTHAEFQQLLELGEITHLETEEKPALDEEGWQYFVEASPKALETANQRYSAIKPLLDGETYSSLDIDISARTLRHWKAKYQKAQQDYGCGFLGLIPQSKGNPTPRYSDEDVEFVDKIIEEQYETFKQKNAWQTYLRLRDRWKESGRTSPIPSHTFYYERIKKRNSYQQTKRRMGSRAANNLLRPWLIELTTPRHGSRPFEICHIDHTPLDVECLCPYSNKNLGRPWVTGMIDAYTRRILALYLTFDEPSYRSCMMVMRICVQRFGRFPELIVVDNGKEFSSTYFETLLARFEATKKHRPKDVPKFSSIIERWFGSQNREFINNLRGNTQIMKHVRLVKKENNPKNLATWTLDELYDYLAFGYAYGVYDRMQHPALEGMSPQQAYELGLAKTGHRPHQYIKYDEQFKILTLPTTQKGTAKVIPGTGVRINYQDYWTDEFYRVENQSVPVRYDPLDYGVAYAYINNHWVKCLSNYHLRFQGYSEKAVAIATTICRQKRKQSNQSLYVGANELVSLLKNAEDYEELMLQIRKDQSAKLVYNLIEGNLSSAVLNPADIEHPFLQDDSKVDNNFSNLDEDILQPSLSTTTQSDNEDDDIGFYSNEELW</sequence>
<organism evidence="2 3">
    <name type="scientific">Rippkaea orientalis (strain PCC 8801 / RF-1)</name>
    <name type="common">Cyanothece sp. (strain PCC 8801)</name>
    <dbReference type="NCBI Taxonomy" id="41431"/>
    <lineage>
        <taxon>Bacteria</taxon>
        <taxon>Bacillati</taxon>
        <taxon>Cyanobacteriota</taxon>
        <taxon>Cyanophyceae</taxon>
        <taxon>Oscillatoriophycideae</taxon>
        <taxon>Chroococcales</taxon>
        <taxon>Aphanothecaceae</taxon>
        <taxon>Rippkaea</taxon>
        <taxon>Rippkaea orientalis</taxon>
    </lineage>
</organism>
<dbReference type="Proteomes" id="UP000008204">
    <property type="component" value="Chromosome"/>
</dbReference>
<dbReference type="InterPro" id="IPR012337">
    <property type="entry name" value="RNaseH-like_sf"/>
</dbReference>
<gene>
    <name evidence="2" type="ordered locus">PCC8801_1659</name>
</gene>
<name>B7JW21_RIPO1</name>
<dbReference type="OrthoDB" id="415767at2"/>
<dbReference type="EMBL" id="CP001287">
    <property type="protein sequence ID" value="ACK65710.1"/>
    <property type="molecule type" value="Genomic_DNA"/>
</dbReference>
<dbReference type="GO" id="GO:0015074">
    <property type="term" value="P:DNA integration"/>
    <property type="evidence" value="ECO:0007669"/>
    <property type="project" value="InterPro"/>
</dbReference>
<dbReference type="KEGG" id="cyp:PCC8801_1659"/>
<dbReference type="HOGENOM" id="CLU_011734_0_0_3"/>
<dbReference type="InterPro" id="IPR036397">
    <property type="entry name" value="RNaseH_sf"/>
</dbReference>
<dbReference type="InterPro" id="IPR015378">
    <property type="entry name" value="Transposase-like_Mu_C"/>
</dbReference>